<dbReference type="AlphaFoldDB" id="A0AAV5IQS9"/>
<reference evidence="1 2" key="1">
    <citation type="journal article" date="2021" name="Commun. Biol.">
        <title>The genome of Shorea leprosula (Dipterocarpaceae) highlights the ecological relevance of drought in aseasonal tropical rainforests.</title>
        <authorList>
            <person name="Ng K.K.S."/>
            <person name="Kobayashi M.J."/>
            <person name="Fawcett J.A."/>
            <person name="Hatakeyama M."/>
            <person name="Paape T."/>
            <person name="Ng C.H."/>
            <person name="Ang C.C."/>
            <person name="Tnah L.H."/>
            <person name="Lee C.T."/>
            <person name="Nishiyama T."/>
            <person name="Sese J."/>
            <person name="O'Brien M.J."/>
            <person name="Copetti D."/>
            <person name="Mohd Noor M.I."/>
            <person name="Ong R.C."/>
            <person name="Putra M."/>
            <person name="Sireger I.Z."/>
            <person name="Indrioko S."/>
            <person name="Kosugi Y."/>
            <person name="Izuno A."/>
            <person name="Isagi Y."/>
            <person name="Lee S.L."/>
            <person name="Shimizu K.K."/>
        </authorList>
    </citation>
    <scope>NUCLEOTIDE SEQUENCE [LARGE SCALE GENOMIC DNA]</scope>
    <source>
        <strain evidence="1">214</strain>
    </source>
</reference>
<accession>A0AAV5IQS9</accession>
<sequence>MDGLRRVSPVGLRFQNLSARVSGSIVGLRSKVVRGILM</sequence>
<proteinExistence type="predicted"/>
<protein>
    <submittedName>
        <fullName evidence="1">Uncharacterized protein</fullName>
    </submittedName>
</protein>
<evidence type="ECO:0000313" key="1">
    <source>
        <dbReference type="EMBL" id="GKV01185.1"/>
    </source>
</evidence>
<name>A0AAV5IQS9_9ROSI</name>
<comment type="caution">
    <text evidence="1">The sequence shown here is derived from an EMBL/GenBank/DDBJ whole genome shotgun (WGS) entry which is preliminary data.</text>
</comment>
<dbReference type="Proteomes" id="UP001054252">
    <property type="component" value="Unassembled WGS sequence"/>
</dbReference>
<keyword evidence="2" id="KW-1185">Reference proteome</keyword>
<gene>
    <name evidence="1" type="ORF">SLEP1_g13762</name>
</gene>
<dbReference type="EMBL" id="BPVZ01000016">
    <property type="protein sequence ID" value="GKV01185.1"/>
    <property type="molecule type" value="Genomic_DNA"/>
</dbReference>
<organism evidence="1 2">
    <name type="scientific">Rubroshorea leprosula</name>
    <dbReference type="NCBI Taxonomy" id="152421"/>
    <lineage>
        <taxon>Eukaryota</taxon>
        <taxon>Viridiplantae</taxon>
        <taxon>Streptophyta</taxon>
        <taxon>Embryophyta</taxon>
        <taxon>Tracheophyta</taxon>
        <taxon>Spermatophyta</taxon>
        <taxon>Magnoliopsida</taxon>
        <taxon>eudicotyledons</taxon>
        <taxon>Gunneridae</taxon>
        <taxon>Pentapetalae</taxon>
        <taxon>rosids</taxon>
        <taxon>malvids</taxon>
        <taxon>Malvales</taxon>
        <taxon>Dipterocarpaceae</taxon>
        <taxon>Rubroshorea</taxon>
    </lineage>
</organism>
<evidence type="ECO:0000313" key="2">
    <source>
        <dbReference type="Proteomes" id="UP001054252"/>
    </source>
</evidence>